<evidence type="ECO:0000313" key="3">
    <source>
        <dbReference type="EMBL" id="NJQ16208.1"/>
    </source>
</evidence>
<dbReference type="InterPro" id="IPR036264">
    <property type="entry name" value="Bact_exopeptidase_dim_dom"/>
</dbReference>
<evidence type="ECO:0000259" key="2">
    <source>
        <dbReference type="Pfam" id="PF07687"/>
    </source>
</evidence>
<proteinExistence type="predicted"/>
<reference evidence="3 4" key="1">
    <citation type="submission" date="2020-03" db="EMBL/GenBank/DDBJ databases">
        <title>Draft genome of Streptomyces sp. ventii, isolated from the Axial Seamount in the Pacific Ocean, and resequencing of the two type strains Streptomyces lonarensis strain NCL 716 and Streptomyces bohaiensis strain 11A07.</title>
        <authorList>
            <person name="Loughran R.M."/>
            <person name="Pfannmuller K.M."/>
            <person name="Wasson B.J."/>
            <person name="Deadmond M.C."/>
            <person name="Paddock B.E."/>
            <person name="Koyack M.J."/>
            <person name="Gallegos D.A."/>
            <person name="Mitchell E.A."/>
            <person name="Ushijima B."/>
            <person name="Saw J.H."/>
            <person name="Mcphail K.L."/>
            <person name="Videau P."/>
        </authorList>
    </citation>
    <scope>NUCLEOTIDE SEQUENCE [LARGE SCALE GENOMIC DNA]</scope>
    <source>
        <strain evidence="3 4">11A07</strain>
    </source>
</reference>
<dbReference type="PANTHER" id="PTHR11014">
    <property type="entry name" value="PEPTIDASE M20 FAMILY MEMBER"/>
    <property type="match status" value="1"/>
</dbReference>
<dbReference type="SUPFAM" id="SSF55031">
    <property type="entry name" value="Bacterial exopeptidase dimerisation domain"/>
    <property type="match status" value="1"/>
</dbReference>
<gene>
    <name evidence="3" type="ORF">HCN52_15010</name>
</gene>
<dbReference type="Pfam" id="PF07687">
    <property type="entry name" value="M20_dimer"/>
    <property type="match status" value="1"/>
</dbReference>
<evidence type="ECO:0000313" key="4">
    <source>
        <dbReference type="Proteomes" id="UP000727056"/>
    </source>
</evidence>
<evidence type="ECO:0000256" key="1">
    <source>
        <dbReference type="SAM" id="MobiDB-lite"/>
    </source>
</evidence>
<dbReference type="NCBIfam" id="TIGR01891">
    <property type="entry name" value="amidohydrolases"/>
    <property type="match status" value="1"/>
</dbReference>
<dbReference type="Gene3D" id="3.30.70.360">
    <property type="match status" value="1"/>
</dbReference>
<name>A0ABX1CAQ5_9ACTN</name>
<dbReference type="CDD" id="cd03886">
    <property type="entry name" value="M20_Acy1"/>
    <property type="match status" value="1"/>
</dbReference>
<comment type="caution">
    <text evidence="3">The sequence shown here is derived from an EMBL/GenBank/DDBJ whole genome shotgun (WGS) entry which is preliminary data.</text>
</comment>
<dbReference type="EMBL" id="JAAVJC010000130">
    <property type="protein sequence ID" value="NJQ16208.1"/>
    <property type="molecule type" value="Genomic_DNA"/>
</dbReference>
<protein>
    <submittedName>
        <fullName evidence="3">Amidohydrolase</fullName>
    </submittedName>
</protein>
<dbReference type="InterPro" id="IPR011650">
    <property type="entry name" value="Peptidase_M20_dimer"/>
</dbReference>
<accession>A0ABX1CAQ5</accession>
<dbReference type="PANTHER" id="PTHR11014:SF63">
    <property type="entry name" value="METALLOPEPTIDASE, PUTATIVE (AFU_ORTHOLOGUE AFUA_6G09600)-RELATED"/>
    <property type="match status" value="1"/>
</dbReference>
<dbReference type="PIRSF" id="PIRSF005962">
    <property type="entry name" value="Pept_M20D_amidohydro"/>
    <property type="match status" value="1"/>
</dbReference>
<dbReference type="Gene3D" id="3.40.630.10">
    <property type="entry name" value="Zn peptidases"/>
    <property type="match status" value="1"/>
</dbReference>
<feature type="compositionally biased region" description="Low complexity" evidence="1">
    <location>
        <begin position="13"/>
        <end position="23"/>
    </location>
</feature>
<dbReference type="Proteomes" id="UP000727056">
    <property type="component" value="Unassembled WGS sequence"/>
</dbReference>
<dbReference type="InterPro" id="IPR017439">
    <property type="entry name" value="Amidohydrolase"/>
</dbReference>
<dbReference type="Pfam" id="PF01546">
    <property type="entry name" value="Peptidase_M20"/>
    <property type="match status" value="1"/>
</dbReference>
<keyword evidence="4" id="KW-1185">Reference proteome</keyword>
<feature type="region of interest" description="Disordered" evidence="1">
    <location>
        <begin position="13"/>
        <end position="38"/>
    </location>
</feature>
<dbReference type="SUPFAM" id="SSF53187">
    <property type="entry name" value="Zn-dependent exopeptidases"/>
    <property type="match status" value="1"/>
</dbReference>
<dbReference type="InterPro" id="IPR002933">
    <property type="entry name" value="Peptidase_M20"/>
</dbReference>
<sequence length="432" mass="44899">MAGAGVVTLRSPLLAAPAHPRPASVRHPTGRSTPVNLRDDARSLSDDLVQLRRDLHRIPEIGLELPRTQEAVLGAVDGLGLEITTGDAVTSVTGVLRGGRPGPTVLLRGDMDALPVTERTGLDYAAPADRMHACGHDLHTTMLAGAARLLAAHRDQLAGNVVFMFQPGEEGFDGAGRMLDEGILDASGERPAAAYALHVMSANIPGGVFTTRSGPLLAASSVLTVTVKGAGGHGSAPHRAKDPIPAACEMVTALQTWISRTFDVFEPVVLTVGKFHAGTASNIIPDDATFVATVRTFSPEALATMKDGTVGVCRGIAAAHGLGVDVEFDEQYPVTVNSGAEAEFVADTVREVHGEERYTPQTNPILGAEDFSRVIAEVPGAMVFLGAARPGVDPTAVPNNHSPLAVFDDAVLADGAALYAELAVRRLAAAPA</sequence>
<feature type="domain" description="Peptidase M20 dimerisation" evidence="2">
    <location>
        <begin position="224"/>
        <end position="300"/>
    </location>
</feature>
<organism evidence="3 4">
    <name type="scientific">Streptomyces bohaiensis</name>
    <dbReference type="NCBI Taxonomy" id="1431344"/>
    <lineage>
        <taxon>Bacteria</taxon>
        <taxon>Bacillati</taxon>
        <taxon>Actinomycetota</taxon>
        <taxon>Actinomycetes</taxon>
        <taxon>Kitasatosporales</taxon>
        <taxon>Streptomycetaceae</taxon>
        <taxon>Streptomyces</taxon>
    </lineage>
</organism>